<accession>A0A699YL46</accession>
<dbReference type="Pfam" id="PF00004">
    <property type="entry name" value="AAA"/>
    <property type="match status" value="1"/>
</dbReference>
<dbReference type="GO" id="GO:0042393">
    <property type="term" value="F:histone binding"/>
    <property type="evidence" value="ECO:0007669"/>
    <property type="project" value="TreeGrafter"/>
</dbReference>
<evidence type="ECO:0000313" key="7">
    <source>
        <dbReference type="Proteomes" id="UP000485058"/>
    </source>
</evidence>
<dbReference type="Gene3D" id="3.40.50.300">
    <property type="entry name" value="P-loop containing nucleotide triphosphate hydrolases"/>
    <property type="match status" value="1"/>
</dbReference>
<protein>
    <recommendedName>
        <fullName evidence="5">ATPase AAA-type core domain-containing protein</fullName>
    </recommendedName>
</protein>
<evidence type="ECO:0000256" key="3">
    <source>
        <dbReference type="ARBA" id="ARBA00022840"/>
    </source>
</evidence>
<sequence>MLARAAAADAEASLLVINGPDLVSEFTGPGLVVLGATNRPQQLDPALRRPGRFERELE</sequence>
<evidence type="ECO:0000256" key="4">
    <source>
        <dbReference type="RuleBase" id="RU003651"/>
    </source>
</evidence>
<dbReference type="SUPFAM" id="SSF52540">
    <property type="entry name" value="P-loop containing nucleoside triphosphate hydrolases"/>
    <property type="match status" value="1"/>
</dbReference>
<keyword evidence="2 4" id="KW-0547">Nucleotide-binding</keyword>
<organism evidence="6 7">
    <name type="scientific">Haematococcus lacustris</name>
    <name type="common">Green alga</name>
    <name type="synonym">Haematococcus pluvialis</name>
    <dbReference type="NCBI Taxonomy" id="44745"/>
    <lineage>
        <taxon>Eukaryota</taxon>
        <taxon>Viridiplantae</taxon>
        <taxon>Chlorophyta</taxon>
        <taxon>core chlorophytes</taxon>
        <taxon>Chlorophyceae</taxon>
        <taxon>CS clade</taxon>
        <taxon>Chlamydomonadales</taxon>
        <taxon>Haematococcaceae</taxon>
        <taxon>Haematococcus</taxon>
    </lineage>
</organism>
<dbReference type="InterPro" id="IPR027417">
    <property type="entry name" value="P-loop_NTPase"/>
</dbReference>
<comment type="similarity">
    <text evidence="1 4">Belongs to the AAA ATPase family.</text>
</comment>
<dbReference type="GO" id="GO:0003682">
    <property type="term" value="F:chromatin binding"/>
    <property type="evidence" value="ECO:0007669"/>
    <property type="project" value="TreeGrafter"/>
</dbReference>
<feature type="non-terminal residue" evidence="6">
    <location>
        <position position="58"/>
    </location>
</feature>
<dbReference type="PANTHER" id="PTHR23069">
    <property type="entry name" value="AAA DOMAIN-CONTAINING"/>
    <property type="match status" value="1"/>
</dbReference>
<dbReference type="PANTHER" id="PTHR23069:SF0">
    <property type="entry name" value="TAT-BINDING HOMOLOG 7"/>
    <property type="match status" value="1"/>
</dbReference>
<dbReference type="InterPro" id="IPR003960">
    <property type="entry name" value="ATPase_AAA_CS"/>
</dbReference>
<evidence type="ECO:0000259" key="5">
    <source>
        <dbReference type="Pfam" id="PF00004"/>
    </source>
</evidence>
<name>A0A699YL46_HAELA</name>
<dbReference type="PROSITE" id="PS00674">
    <property type="entry name" value="AAA"/>
    <property type="match status" value="1"/>
</dbReference>
<dbReference type="GO" id="GO:0005524">
    <property type="term" value="F:ATP binding"/>
    <property type="evidence" value="ECO:0007669"/>
    <property type="project" value="UniProtKB-KW"/>
</dbReference>
<dbReference type="GO" id="GO:0006334">
    <property type="term" value="P:nucleosome assembly"/>
    <property type="evidence" value="ECO:0007669"/>
    <property type="project" value="TreeGrafter"/>
</dbReference>
<evidence type="ECO:0000256" key="1">
    <source>
        <dbReference type="ARBA" id="ARBA00006914"/>
    </source>
</evidence>
<dbReference type="GO" id="GO:0006337">
    <property type="term" value="P:nucleosome disassembly"/>
    <property type="evidence" value="ECO:0007669"/>
    <property type="project" value="TreeGrafter"/>
</dbReference>
<gene>
    <name evidence="6" type="ORF">HaLaN_06198</name>
</gene>
<dbReference type="InterPro" id="IPR003959">
    <property type="entry name" value="ATPase_AAA_core"/>
</dbReference>
<evidence type="ECO:0000313" key="6">
    <source>
        <dbReference type="EMBL" id="GFH10813.1"/>
    </source>
</evidence>
<evidence type="ECO:0000256" key="2">
    <source>
        <dbReference type="ARBA" id="ARBA00022741"/>
    </source>
</evidence>
<comment type="caution">
    <text evidence="6">The sequence shown here is derived from an EMBL/GenBank/DDBJ whole genome shotgun (WGS) entry which is preliminary data.</text>
</comment>
<keyword evidence="3 4" id="KW-0067">ATP-binding</keyword>
<keyword evidence="7" id="KW-1185">Reference proteome</keyword>
<dbReference type="InterPro" id="IPR045199">
    <property type="entry name" value="ATAD2-like"/>
</dbReference>
<feature type="domain" description="ATPase AAA-type core" evidence="5">
    <location>
        <begin position="30"/>
        <end position="57"/>
    </location>
</feature>
<dbReference type="GO" id="GO:0005634">
    <property type="term" value="C:nucleus"/>
    <property type="evidence" value="ECO:0007669"/>
    <property type="project" value="TreeGrafter"/>
</dbReference>
<dbReference type="AlphaFoldDB" id="A0A699YL46"/>
<dbReference type="EMBL" id="BLLF01000349">
    <property type="protein sequence ID" value="GFH10813.1"/>
    <property type="molecule type" value="Genomic_DNA"/>
</dbReference>
<dbReference type="GO" id="GO:0045815">
    <property type="term" value="P:transcription initiation-coupled chromatin remodeling"/>
    <property type="evidence" value="ECO:0007669"/>
    <property type="project" value="TreeGrafter"/>
</dbReference>
<reference evidence="6 7" key="1">
    <citation type="submission" date="2020-02" db="EMBL/GenBank/DDBJ databases">
        <title>Draft genome sequence of Haematococcus lacustris strain NIES-144.</title>
        <authorList>
            <person name="Morimoto D."/>
            <person name="Nakagawa S."/>
            <person name="Yoshida T."/>
            <person name="Sawayama S."/>
        </authorList>
    </citation>
    <scope>NUCLEOTIDE SEQUENCE [LARGE SCALE GENOMIC DNA]</scope>
    <source>
        <strain evidence="6 7">NIES-144</strain>
    </source>
</reference>
<dbReference type="GO" id="GO:0016887">
    <property type="term" value="F:ATP hydrolysis activity"/>
    <property type="evidence" value="ECO:0007669"/>
    <property type="project" value="InterPro"/>
</dbReference>
<proteinExistence type="inferred from homology"/>
<dbReference type="Proteomes" id="UP000485058">
    <property type="component" value="Unassembled WGS sequence"/>
</dbReference>